<dbReference type="InterPro" id="IPR026171">
    <property type="entry name" value="FANCI"/>
</dbReference>
<proteinExistence type="predicted"/>
<feature type="compositionally biased region" description="Acidic residues" evidence="1">
    <location>
        <begin position="1331"/>
        <end position="1340"/>
    </location>
</feature>
<dbReference type="InterPro" id="IPR029308">
    <property type="entry name" value="FANCI_S1"/>
</dbReference>
<evidence type="ECO:0000313" key="6">
    <source>
        <dbReference type="EMBL" id="KAF0727869.1"/>
    </source>
</evidence>
<dbReference type="Pfam" id="PF14678">
    <property type="entry name" value="FANCI_S4"/>
    <property type="match status" value="1"/>
</dbReference>
<dbReference type="Pfam" id="PF14680">
    <property type="entry name" value="FANCI_HD2"/>
    <property type="match status" value="1"/>
</dbReference>
<feature type="compositionally biased region" description="Polar residues" evidence="1">
    <location>
        <begin position="904"/>
        <end position="913"/>
    </location>
</feature>
<feature type="compositionally biased region" description="Basic and acidic residues" evidence="1">
    <location>
        <begin position="1299"/>
        <end position="1309"/>
    </location>
</feature>
<feature type="compositionally biased region" description="Acidic residues" evidence="1">
    <location>
        <begin position="1310"/>
        <end position="1323"/>
    </location>
</feature>
<dbReference type="GO" id="GO:0006281">
    <property type="term" value="P:DNA repair"/>
    <property type="evidence" value="ECO:0007669"/>
    <property type="project" value="InterPro"/>
</dbReference>
<dbReference type="Pfam" id="PF14676">
    <property type="entry name" value="FANCI_S2"/>
    <property type="match status" value="1"/>
</dbReference>
<feature type="domain" description="FANCI solenoid 4" evidence="4">
    <location>
        <begin position="1045"/>
        <end position="1259"/>
    </location>
</feature>
<feature type="compositionally biased region" description="Basic and acidic residues" evidence="1">
    <location>
        <begin position="1274"/>
        <end position="1286"/>
    </location>
</feature>
<dbReference type="VEuPathDB" id="FungiDB:AeMF1_010994"/>
<dbReference type="EMBL" id="VJMJ01000187">
    <property type="protein sequence ID" value="KAF0727869.1"/>
    <property type="molecule type" value="Genomic_DNA"/>
</dbReference>
<dbReference type="PANTHER" id="PTHR21818">
    <property type="entry name" value="BC025462 PROTEIN"/>
    <property type="match status" value="1"/>
</dbReference>
<feature type="region of interest" description="Disordered" evidence="1">
    <location>
        <begin position="1263"/>
        <end position="1354"/>
    </location>
</feature>
<feature type="region of interest" description="Disordered" evidence="1">
    <location>
        <begin position="777"/>
        <end position="807"/>
    </location>
</feature>
<evidence type="ECO:0000259" key="5">
    <source>
        <dbReference type="Pfam" id="PF14680"/>
    </source>
</evidence>
<feature type="domain" description="FANCI solenoid 2" evidence="3">
    <location>
        <begin position="418"/>
        <end position="555"/>
    </location>
</feature>
<dbReference type="InterPro" id="IPR029315">
    <property type="entry name" value="FANCI_S2"/>
</dbReference>
<dbReference type="PANTHER" id="PTHR21818:SF0">
    <property type="entry name" value="FANCONI ANEMIA GROUP I PROTEIN"/>
    <property type="match status" value="1"/>
</dbReference>
<evidence type="ECO:0000259" key="2">
    <source>
        <dbReference type="Pfam" id="PF14675"/>
    </source>
</evidence>
<keyword evidence="7" id="KW-1185">Reference proteome</keyword>
<feature type="region of interest" description="Disordered" evidence="1">
    <location>
        <begin position="903"/>
        <end position="922"/>
    </location>
</feature>
<gene>
    <name evidence="6" type="ORF">Ae201684_014208</name>
</gene>
<organism evidence="6 7">
    <name type="scientific">Aphanomyces euteiches</name>
    <dbReference type="NCBI Taxonomy" id="100861"/>
    <lineage>
        <taxon>Eukaryota</taxon>
        <taxon>Sar</taxon>
        <taxon>Stramenopiles</taxon>
        <taxon>Oomycota</taxon>
        <taxon>Saprolegniomycetes</taxon>
        <taxon>Saprolegniales</taxon>
        <taxon>Verrucalvaceae</taxon>
        <taxon>Aphanomyces</taxon>
    </lineage>
</organism>
<evidence type="ECO:0000256" key="1">
    <source>
        <dbReference type="SAM" id="MobiDB-lite"/>
    </source>
</evidence>
<reference evidence="6 7" key="1">
    <citation type="submission" date="2019-07" db="EMBL/GenBank/DDBJ databases">
        <title>Genomics analysis of Aphanomyces spp. identifies a new class of oomycete effector associated with host adaptation.</title>
        <authorList>
            <person name="Gaulin E."/>
        </authorList>
    </citation>
    <scope>NUCLEOTIDE SEQUENCE [LARGE SCALE GENOMIC DNA]</scope>
    <source>
        <strain evidence="6 7">ATCC 201684</strain>
    </source>
</reference>
<evidence type="ECO:0000313" key="7">
    <source>
        <dbReference type="Proteomes" id="UP000481153"/>
    </source>
</evidence>
<name>A0A6G0WKS3_9STRA</name>
<dbReference type="Proteomes" id="UP000481153">
    <property type="component" value="Unassembled WGS sequence"/>
</dbReference>
<dbReference type="InterPro" id="IPR029312">
    <property type="entry name" value="FANCI_HD2"/>
</dbReference>
<accession>A0A6G0WKS3</accession>
<feature type="domain" description="FANCI solenoid 1" evidence="2">
    <location>
        <begin position="84"/>
        <end position="329"/>
    </location>
</feature>
<feature type="domain" description="FANCI helical" evidence="5">
    <location>
        <begin position="582"/>
        <end position="674"/>
    </location>
</feature>
<evidence type="ECO:0008006" key="8">
    <source>
        <dbReference type="Google" id="ProtNLM"/>
    </source>
</evidence>
<evidence type="ECO:0000259" key="4">
    <source>
        <dbReference type="Pfam" id="PF14678"/>
    </source>
</evidence>
<dbReference type="InterPro" id="IPR029314">
    <property type="entry name" value="FANCI_S4"/>
</dbReference>
<dbReference type="Pfam" id="PF14675">
    <property type="entry name" value="FANCI_S1"/>
    <property type="match status" value="1"/>
</dbReference>
<comment type="caution">
    <text evidence="6">The sequence shown here is derived from an EMBL/GenBank/DDBJ whole genome shotgun (WGS) entry which is preliminary data.</text>
</comment>
<dbReference type="GO" id="GO:0070182">
    <property type="term" value="F:DNA polymerase binding"/>
    <property type="evidence" value="ECO:0007669"/>
    <property type="project" value="TreeGrafter"/>
</dbReference>
<feature type="compositionally biased region" description="Basic residues" evidence="1">
    <location>
        <begin position="1344"/>
        <end position="1354"/>
    </location>
</feature>
<protein>
    <recommendedName>
        <fullName evidence="8">FANCI solenoid 4 domain-containing protein</fullName>
    </recommendedName>
</protein>
<evidence type="ECO:0000259" key="3">
    <source>
        <dbReference type="Pfam" id="PF14676"/>
    </source>
</evidence>
<sequence>MYEWGSKREDVIEDVDMMPSQAIRDTVEELDNATIYRAIATLHSAEDLMDLLDLVKGTFRGSTRGLAPVNDSAKLELRRRNLFLELLKVMMQSHIKQEEKHNIFCTQLVEILRREIDILDMTSLPLLIEHILHSVEQAYRNQEENQEMIPIPIPSVELLPHLLGRMLCFAHAVLPPATVSNWDFNEGDSWTGSIYVGKALDRLMKARWPQQFISQMVVIFREVPLSTEQQAQLCRKFLAQVEVEMSPSYPEAQPDYAVLPTLLHQLQLFVQNASKSLKYEVVSCWMHYLLELAHEADRVDAPARQFSKSQYGAQELRAIQATMLYQLDKLLHQDDSLGALLLDQIQSREWTSTHISVLFILRNHSKYQTAVDKLLLECIGKRDKDDVLPMFLSVTSSSGRGQMESLVVSAVQVEFAFLASGMKNVAEVGVDMIRHTFHQHAFARASVIDMVVNLLLITKQATAGHSILELAHIKLLATLVESCLLDFDHNLLERVRELIEYLPEFPVVVAVSLLAALAQVLRQKMHLRNALILTMRKAMFKRGAPARIVAIHGLCAVLECAMHANNAKPIYFTQRYKSAHHASQVIMSQSQSVVQMDSQDVEQGNVVSVFRQFSSLFRKALTCQRSVREALYIQLKLVVKQCPDLRNCVLELLWPHMKEVIEPNEALSPPVYLKDDDAIPLLLDTLLACEAPLVPQLMERMKNVEMEDFELDKTSVVVQGSPTYTRAKQVIQLCDVALNHIWEQDRESEMLSLDQRMQSLKLIEVRHKTQLLMKALNVPKKGKGKGSSDPDKASKTTSGAREAPTEDESMALLIHHRSITIVLQSMVKNVDSNLNAPVAQECVLQMTTQLMKHWRAEQDQIWLQAKPTRILRLSPRMQEEYLTLLIALLWKIAEDLLDGARVDQPSTESTAGNKKTGKPKECPAESLQSVSYKIIHLIFAAMAPRTDKLLGPMLGKALSFEKLALELQKKVFSLIRDGKEVEAHLILQLLVEYIFPSFSDEMSERAQKWMEAMCASQVKMTHLPLVTLFVNTLLRSPLKLLLFANEIKRHLADEESGDEEDAEGKLKLSCINTKTIGPITTMLVEALERGMHKVEAGFKGRSASQEPSQESLYLELTSISQCCAPLMLCSFPSQAIAARVVRTMLRLYKLCTSVIQRRLRAKDTTVREPVRRFLDATSRHLTPMVLQFIACNHEENKRLAQTKKSKKNPDAKLIPDLIFQIEQYDVMIIKLSKLCKTVNFSRWCERRQARDFKINADKVMRVLPQDHEEEDDTQIEHRSYSDDESKSAAATNDDDDEIPVDHDMAAHVDENEESNEEDDDDDVPATARQADEDDEEDENEIASRHVKRRRVVGE</sequence>